<dbReference type="EMBL" id="HE650831">
    <property type="protein sequence ID" value="CCF60394.1"/>
    <property type="molecule type" value="Genomic_DNA"/>
</dbReference>
<dbReference type="PANTHER" id="PTHR15237">
    <property type="entry name" value="DNA REPAIR PROTEIN RAD9"/>
    <property type="match status" value="1"/>
</dbReference>
<dbReference type="InParanoid" id="H2B194"/>
<accession>H2B194</accession>
<reference evidence="2 3" key="1">
    <citation type="journal article" date="2011" name="Proc. Natl. Acad. Sci. U.S.A.">
        <title>Evolutionary erosion of yeast sex chromosomes by mating-type switching accidents.</title>
        <authorList>
            <person name="Gordon J.L."/>
            <person name="Armisen D."/>
            <person name="Proux-Wera E."/>
            <person name="Oheigeartaigh S.S."/>
            <person name="Byrne K.P."/>
            <person name="Wolfe K.H."/>
        </authorList>
    </citation>
    <scope>NUCLEOTIDE SEQUENCE [LARGE SCALE GENOMIC DNA]</scope>
    <source>
        <strain evidence="3">ATCC 22294 / BCRC 22015 / CBS 2517 / CECT 1963 / NBRC 1671 / NRRL Y-8276</strain>
    </source>
</reference>
<dbReference type="KEGG" id="kaf:KAFR_0K00390"/>
<dbReference type="GO" id="GO:0071479">
    <property type="term" value="P:cellular response to ionizing radiation"/>
    <property type="evidence" value="ECO:0007669"/>
    <property type="project" value="TreeGrafter"/>
</dbReference>
<dbReference type="InterPro" id="IPR007268">
    <property type="entry name" value="Rad9/Ddc1"/>
</dbReference>
<dbReference type="STRING" id="1071382.H2B194"/>
<proteinExistence type="predicted"/>
<dbReference type="GO" id="GO:0000076">
    <property type="term" value="P:DNA replication checkpoint signaling"/>
    <property type="evidence" value="ECO:0007669"/>
    <property type="project" value="TreeGrafter"/>
</dbReference>
<dbReference type="RefSeq" id="XP_003959529.1">
    <property type="nucleotide sequence ID" value="XM_003959480.1"/>
</dbReference>
<dbReference type="GO" id="GO:0031571">
    <property type="term" value="P:mitotic G1 DNA damage checkpoint signaling"/>
    <property type="evidence" value="ECO:0007669"/>
    <property type="project" value="EnsemblFungi"/>
</dbReference>
<dbReference type="InterPro" id="IPR026217">
    <property type="entry name" value="Ddc1"/>
</dbReference>
<evidence type="ECO:0000256" key="1">
    <source>
        <dbReference type="SAM" id="MobiDB-lite"/>
    </source>
</evidence>
<dbReference type="HOGENOM" id="CLU_490204_0_0_1"/>
<feature type="compositionally biased region" description="Basic and acidic residues" evidence="1">
    <location>
        <begin position="490"/>
        <end position="500"/>
    </location>
</feature>
<evidence type="ECO:0008006" key="4">
    <source>
        <dbReference type="Google" id="ProtNLM"/>
    </source>
</evidence>
<dbReference type="SUPFAM" id="SSF55979">
    <property type="entry name" value="DNA clamp"/>
    <property type="match status" value="1"/>
</dbReference>
<name>H2B194_KAZAF</name>
<feature type="region of interest" description="Disordered" evidence="1">
    <location>
        <begin position="549"/>
        <end position="590"/>
    </location>
</feature>
<evidence type="ECO:0000313" key="2">
    <source>
        <dbReference type="EMBL" id="CCF60394.1"/>
    </source>
</evidence>
<dbReference type="GO" id="GO:0030896">
    <property type="term" value="C:checkpoint clamp complex"/>
    <property type="evidence" value="ECO:0007669"/>
    <property type="project" value="EnsemblFungi"/>
</dbReference>
<dbReference type="AlphaFoldDB" id="H2B194"/>
<dbReference type="Gene3D" id="3.70.10.10">
    <property type="match status" value="1"/>
</dbReference>
<keyword evidence="3" id="KW-1185">Reference proteome</keyword>
<sequence length="590" mass="66478">MSFRAVISNADKHNVWYRTVYMLSTINENIKMTITSSELIIWAMNSTDTTLSQIRFSKTFFDEYEFRPYEITFGEEGLQVTADLRGNDYKLYSIEIKGKHLTTISRKPDGDTVTKFIISINNGATCSEALINRLLVTVEMESLIKKEYSPQFAPIRYDPIVIDLKYKRKFLDVFGTSAETTNPEEILDPKLIAVFNDLEQELSLALFNDNVRSELRQHSQLSIEDEINYICCNQTLLKNFIENCNPNITETIKLEINTRKMIITAFMKKINGKDDVILKNALSMSNTISTVDLEHYCIFTVENEAPEGRSGAGRSKEGRKYVDFRLRDFRNFMNLLSSWKLQGNGGVNNINIWFCHPGDPILIEMSRAGVKMQLVQVTEASMVSSKNSMEGAIKKNTSPNPVRPASGNGNMQATNMSPLKSDMENHQDTRVNSRISPLKNVAPPIPVLRSNMPVELPVVRKLFVSENSQEDHEANNVPYTSIAGSIPSNAHEEPNDDNQHDAVDEQDFAIAGRHETTIGWGKRNSSEAFNDASDRVSEADRQMVLRREKAKYLRISDSGDGNEGSHDNDGNEAAQGLGPTQPFKPKGLFD</sequence>
<dbReference type="InterPro" id="IPR046938">
    <property type="entry name" value="DNA_clamp_sf"/>
</dbReference>
<dbReference type="GO" id="GO:0007095">
    <property type="term" value="P:mitotic G2 DNA damage checkpoint signaling"/>
    <property type="evidence" value="ECO:0007669"/>
    <property type="project" value="EnsemblFungi"/>
</dbReference>
<feature type="region of interest" description="Disordered" evidence="1">
    <location>
        <begin position="514"/>
        <end position="537"/>
    </location>
</feature>
<dbReference type="FunCoup" id="H2B194">
    <property type="interactions" value="201"/>
</dbReference>
<organism evidence="2 3">
    <name type="scientific">Kazachstania africana (strain ATCC 22294 / BCRC 22015 / CBS 2517 / CECT 1963 / NBRC 1671 / NRRL Y-8276)</name>
    <name type="common">Yeast</name>
    <name type="synonym">Kluyveromyces africanus</name>
    <dbReference type="NCBI Taxonomy" id="1071382"/>
    <lineage>
        <taxon>Eukaryota</taxon>
        <taxon>Fungi</taxon>
        <taxon>Dikarya</taxon>
        <taxon>Ascomycota</taxon>
        <taxon>Saccharomycotina</taxon>
        <taxon>Saccharomycetes</taxon>
        <taxon>Saccharomycetales</taxon>
        <taxon>Saccharomycetaceae</taxon>
        <taxon>Kazachstania</taxon>
    </lineage>
</organism>
<gene>
    <name evidence="2" type="primary">KAFR0K00390</name>
    <name evidence="2" type="ORF">KAFR_0K00390</name>
</gene>
<dbReference type="OrthoDB" id="3992718at2759"/>
<dbReference type="GO" id="GO:0051598">
    <property type="term" value="P:meiotic recombination checkpoint signaling"/>
    <property type="evidence" value="ECO:0007669"/>
    <property type="project" value="EnsemblFungi"/>
</dbReference>
<dbReference type="GO" id="GO:0030295">
    <property type="term" value="F:protein kinase activator activity"/>
    <property type="evidence" value="ECO:0007669"/>
    <property type="project" value="EnsemblFungi"/>
</dbReference>
<feature type="compositionally biased region" description="Polar residues" evidence="1">
    <location>
        <begin position="477"/>
        <end position="488"/>
    </location>
</feature>
<dbReference type="PANTHER" id="PTHR15237:SF0">
    <property type="entry name" value="CELL CYCLE CHECKPOINT CONTROL PROTEIN"/>
    <property type="match status" value="1"/>
</dbReference>
<dbReference type="Proteomes" id="UP000005220">
    <property type="component" value="Chromosome 11"/>
</dbReference>
<feature type="region of interest" description="Disordered" evidence="1">
    <location>
        <begin position="386"/>
        <end position="409"/>
    </location>
</feature>
<protein>
    <recommendedName>
        <fullName evidence="4">DNA damage checkpoint protein 1</fullName>
    </recommendedName>
</protein>
<feature type="region of interest" description="Disordered" evidence="1">
    <location>
        <begin position="468"/>
        <end position="500"/>
    </location>
</feature>
<evidence type="ECO:0000313" key="3">
    <source>
        <dbReference type="Proteomes" id="UP000005220"/>
    </source>
</evidence>
<dbReference type="GO" id="GO:0000725">
    <property type="term" value="P:recombinational repair"/>
    <property type="evidence" value="ECO:0007669"/>
    <property type="project" value="EnsemblFungi"/>
</dbReference>
<dbReference type="eggNOG" id="ENOG502QT39">
    <property type="taxonomic scope" value="Eukaryota"/>
</dbReference>
<dbReference type="Pfam" id="PF04139">
    <property type="entry name" value="Rad9"/>
    <property type="match status" value="1"/>
</dbReference>
<dbReference type="GO" id="GO:0031573">
    <property type="term" value="P:mitotic intra-S DNA damage checkpoint signaling"/>
    <property type="evidence" value="ECO:0007669"/>
    <property type="project" value="EnsemblFungi"/>
</dbReference>
<dbReference type="PRINTS" id="PR02063">
    <property type="entry name" value="DNADAMAGECP1"/>
</dbReference>
<dbReference type="GeneID" id="13886583"/>